<proteinExistence type="predicted"/>
<dbReference type="Proteomes" id="UP000326268">
    <property type="component" value="Unassembled WGS sequence"/>
</dbReference>
<feature type="transmembrane region" description="Helical" evidence="1">
    <location>
        <begin position="165"/>
        <end position="184"/>
    </location>
</feature>
<accession>A0A5N7AL47</accession>
<gene>
    <name evidence="2" type="ORF">BDV27DRAFT_35490</name>
</gene>
<dbReference type="AlphaFoldDB" id="A0A5N7AL47"/>
<evidence type="ECO:0000256" key="1">
    <source>
        <dbReference type="SAM" id="Phobius"/>
    </source>
</evidence>
<dbReference type="RefSeq" id="XP_031933693.1">
    <property type="nucleotide sequence ID" value="XM_032076415.1"/>
</dbReference>
<dbReference type="EMBL" id="ML737564">
    <property type="protein sequence ID" value="KAE8370612.1"/>
    <property type="molecule type" value="Genomic_DNA"/>
</dbReference>
<evidence type="ECO:0000313" key="3">
    <source>
        <dbReference type="Proteomes" id="UP000326268"/>
    </source>
</evidence>
<feature type="transmembrane region" description="Helical" evidence="1">
    <location>
        <begin position="24"/>
        <end position="45"/>
    </location>
</feature>
<keyword evidence="1" id="KW-1133">Transmembrane helix</keyword>
<sequence length="223" mass="24752">MSLYEKCPDPPPKTPAKPILLPEAFRVCALYGLAGTGIYMVFYFLRLVVFLSSVEELPVAYQKADSDTRLGPIALPDDEDSRWAIPPPLRPVSRGAIAREFIASKLYGAFSIGRELFLYGPNDNGLVTASLSTCVAQLRYMSGQSFWMLRAAGTHVIWWVCVRRFLVGVCGTGLWVIIYFPVWLSGADSKSPFVCDTILCSTTILSDLLVSIWMRGNFVDHSL</sequence>
<evidence type="ECO:0000313" key="2">
    <source>
        <dbReference type="EMBL" id="KAE8370612.1"/>
    </source>
</evidence>
<dbReference type="GeneID" id="43660861"/>
<reference evidence="2 3" key="1">
    <citation type="submission" date="2019-04" db="EMBL/GenBank/DDBJ databases">
        <title>Friends and foes A comparative genomics studyof 23 Aspergillus species from section Flavi.</title>
        <authorList>
            <consortium name="DOE Joint Genome Institute"/>
            <person name="Kjaerbolling I."/>
            <person name="Vesth T."/>
            <person name="Frisvad J.C."/>
            <person name="Nybo J.L."/>
            <person name="Theobald S."/>
            <person name="Kildgaard S."/>
            <person name="Isbrandt T."/>
            <person name="Kuo A."/>
            <person name="Sato A."/>
            <person name="Lyhne E.K."/>
            <person name="Kogle M.E."/>
            <person name="Wiebenga A."/>
            <person name="Kun R.S."/>
            <person name="Lubbers R.J."/>
            <person name="Makela M.R."/>
            <person name="Barry K."/>
            <person name="Chovatia M."/>
            <person name="Clum A."/>
            <person name="Daum C."/>
            <person name="Haridas S."/>
            <person name="He G."/>
            <person name="LaButti K."/>
            <person name="Lipzen A."/>
            <person name="Mondo S."/>
            <person name="Riley R."/>
            <person name="Salamov A."/>
            <person name="Simmons B.A."/>
            <person name="Magnuson J.K."/>
            <person name="Henrissat B."/>
            <person name="Mortensen U.H."/>
            <person name="Larsen T.O."/>
            <person name="Devries R.P."/>
            <person name="Grigoriev I.V."/>
            <person name="Machida M."/>
            <person name="Baker S.E."/>
            <person name="Andersen M.R."/>
        </authorList>
    </citation>
    <scope>NUCLEOTIDE SEQUENCE [LARGE SCALE GENOMIC DNA]</scope>
    <source>
        <strain evidence="2 3">CBS 763.97</strain>
    </source>
</reference>
<keyword evidence="3" id="KW-1185">Reference proteome</keyword>
<organism evidence="2 3">
    <name type="scientific">Aspergillus caelatus</name>
    <dbReference type="NCBI Taxonomy" id="61420"/>
    <lineage>
        <taxon>Eukaryota</taxon>
        <taxon>Fungi</taxon>
        <taxon>Dikarya</taxon>
        <taxon>Ascomycota</taxon>
        <taxon>Pezizomycotina</taxon>
        <taxon>Eurotiomycetes</taxon>
        <taxon>Eurotiomycetidae</taxon>
        <taxon>Eurotiales</taxon>
        <taxon>Aspergillaceae</taxon>
        <taxon>Aspergillus</taxon>
        <taxon>Aspergillus subgen. Circumdati</taxon>
    </lineage>
</organism>
<protein>
    <submittedName>
        <fullName evidence="2">Uncharacterized protein</fullName>
    </submittedName>
</protein>
<keyword evidence="1" id="KW-0812">Transmembrane</keyword>
<name>A0A5N7AL47_9EURO</name>
<keyword evidence="1" id="KW-0472">Membrane</keyword>